<dbReference type="Proteomes" id="UP000269143">
    <property type="component" value="Segment"/>
</dbReference>
<evidence type="ECO:0000313" key="2">
    <source>
        <dbReference type="Proteomes" id="UP000269143"/>
    </source>
</evidence>
<dbReference type="EMBL" id="MH830339">
    <property type="protein sequence ID" value="AYJ73154.1"/>
    <property type="molecule type" value="Genomic_DNA"/>
</dbReference>
<reference evidence="2" key="1">
    <citation type="submission" date="2018-09" db="EMBL/GenBank/DDBJ databases">
        <title>Complete genome of Proteus mirabilis phage Stubb.</title>
        <authorList>
            <person name="Bourgeois T.A."/>
            <person name="Lessor L."/>
            <person name="O'Leary C.J."/>
            <person name="Liu M."/>
        </authorList>
    </citation>
    <scope>NUCLEOTIDE SEQUENCE [LARGE SCALE GENOMIC DNA]</scope>
</reference>
<evidence type="ECO:0000313" key="1">
    <source>
        <dbReference type="EMBL" id="AYJ73154.1"/>
    </source>
</evidence>
<accession>A0A3B8DIZ7</accession>
<name>A0A3B8DIZ7_9CAUD</name>
<proteinExistence type="predicted"/>
<gene>
    <name evidence="1" type="ORF">CPT_Stubb_014</name>
</gene>
<protein>
    <submittedName>
        <fullName evidence="1">Uncharacterized protein</fullName>
    </submittedName>
</protein>
<sequence>MAMSLQVVRAILADKLSLEQVRALHVLPQLDLLRRFIGYHVRQGNISFDDAQRYLGDNYRLMLWEVRQLIDRRGINAYMRTGTRSRLLVPCKPDSVINALYAKSINAMREKRITDINIMLSKCY</sequence>
<organism evidence="1 2">
    <name type="scientific">Proteus phage Stubb</name>
    <dbReference type="NCBI Taxonomy" id="2315597"/>
    <lineage>
        <taxon>Viruses</taxon>
        <taxon>Duplodnaviria</taxon>
        <taxon>Heunggongvirae</taxon>
        <taxon>Uroviricota</taxon>
        <taxon>Caudoviricetes</taxon>
        <taxon>Demerecviridae</taxon>
        <taxon>Novosibvirus</taxon>
        <taxon>Novosibvirus stubb</taxon>
    </lineage>
</organism>
<keyword evidence="2" id="KW-1185">Reference proteome</keyword>